<keyword evidence="6" id="KW-0732">Signal</keyword>
<feature type="region of interest" description="Disordered" evidence="17">
    <location>
        <begin position="244"/>
        <end position="268"/>
    </location>
</feature>
<dbReference type="InterPro" id="IPR008063">
    <property type="entry name" value="Fas_rcpt"/>
</dbReference>
<proteinExistence type="predicted"/>
<dbReference type="GO" id="GO:0009897">
    <property type="term" value="C:external side of plasma membrane"/>
    <property type="evidence" value="ECO:0007669"/>
    <property type="project" value="TreeGrafter"/>
</dbReference>
<feature type="transmembrane region" description="Helical" evidence="18">
    <location>
        <begin position="110"/>
        <end position="132"/>
    </location>
</feature>
<dbReference type="Gene3D" id="1.10.533.10">
    <property type="entry name" value="Death Domain, Fas"/>
    <property type="match status" value="1"/>
</dbReference>
<dbReference type="PRINTS" id="PR01680">
    <property type="entry name" value="TNFACTORR6"/>
</dbReference>
<dbReference type="STRING" id="75743.A0A401NMR9"/>
<dbReference type="PANTHER" id="PTHR46874:SF1">
    <property type="entry name" value="TUMOR NECROSIS FACTOR RECEPTOR SUPERFAMILY MEMBER 6"/>
    <property type="match status" value="1"/>
</dbReference>
<dbReference type="GO" id="GO:0045121">
    <property type="term" value="C:membrane raft"/>
    <property type="evidence" value="ECO:0007669"/>
    <property type="project" value="UniProtKB-SubCell"/>
</dbReference>
<dbReference type="InterPro" id="IPR011029">
    <property type="entry name" value="DEATH-like_dom_sf"/>
</dbReference>
<comment type="subcellular location">
    <subcellularLocation>
        <location evidence="1">Cell membrane</location>
        <topology evidence="1">Single-pass type I membrane protein</topology>
    </subcellularLocation>
    <subcellularLocation>
        <location evidence="2">Membrane raft</location>
    </subcellularLocation>
</comment>
<keyword evidence="4" id="KW-1003">Cell membrane</keyword>
<dbReference type="InterPro" id="IPR001368">
    <property type="entry name" value="TNFR/NGFR_Cys_rich_reg"/>
</dbReference>
<evidence type="ECO:0000259" key="20">
    <source>
        <dbReference type="PROSITE" id="PS50050"/>
    </source>
</evidence>
<feature type="disulfide bond" evidence="16">
    <location>
        <begin position="62"/>
        <end position="77"/>
    </location>
</feature>
<feature type="disulfide bond" evidence="16">
    <location>
        <begin position="19"/>
        <end position="34"/>
    </location>
</feature>
<keyword evidence="18" id="KW-1133">Transmembrane helix</keyword>
<dbReference type="GO" id="GO:0005031">
    <property type="term" value="F:tumor necrosis factor receptor activity"/>
    <property type="evidence" value="ECO:0007669"/>
    <property type="project" value="TreeGrafter"/>
</dbReference>
<dbReference type="OrthoDB" id="9949242at2759"/>
<evidence type="ECO:0000256" key="9">
    <source>
        <dbReference type="ARBA" id="ARBA00023139"/>
    </source>
</evidence>
<evidence type="ECO:0000256" key="4">
    <source>
        <dbReference type="ARBA" id="ARBA00022475"/>
    </source>
</evidence>
<keyword evidence="18" id="KW-0812">Transmembrane</keyword>
<comment type="caution">
    <text evidence="16">Lacks conserved residue(s) required for the propagation of feature annotation.</text>
</comment>
<evidence type="ECO:0000313" key="21">
    <source>
        <dbReference type="EMBL" id="GCB62195.1"/>
    </source>
</evidence>
<sequence>MLENAKDCNENEKIQCVVCPDNTFTADENRLQKCLRCIQCQEESGHKIKNNCTKIKNTECTCRKNFFCSTSETCQQCHSCKECDVDTEEIANPCTERNDTVCVKKGKKQWVTAVVISVILVAAVAGGIILYCKRNSLPCTKKPGGFQLVVQDIPLSAEDLNLIVMEIEPRKFHAIGLRLGLGEPKVQQIESDYHDDINRQGYEILSAWLQGHGNAGAFPRLIDILRQAKCVVAAENIIRKINPTAEDTTEESKADPSENGTAMKSIST</sequence>
<keyword evidence="18" id="KW-0472">Membrane</keyword>
<evidence type="ECO:0000256" key="11">
    <source>
        <dbReference type="ARBA" id="ARBA00023180"/>
    </source>
</evidence>
<keyword evidence="8" id="KW-0112">Calmodulin-binding</keyword>
<protein>
    <recommendedName>
        <fullName evidence="3">Tumor necrosis factor receptor superfamily member 6</fullName>
    </recommendedName>
    <alternativeName>
        <fullName evidence="14">Apo-1 antigen</fullName>
    </alternativeName>
    <alternativeName>
        <fullName evidence="15">Apoptosis-mediating surface antigen FAS</fullName>
    </alternativeName>
    <alternativeName>
        <fullName evidence="13">FASLG receptor</fullName>
    </alternativeName>
</protein>
<name>A0A401NMR9_SCYTO</name>
<dbReference type="PROSITE" id="PS50050">
    <property type="entry name" value="TNFR_NGFR_2"/>
    <property type="match status" value="2"/>
</dbReference>
<dbReference type="GO" id="GO:0031265">
    <property type="term" value="C:CD95 death-inducing signaling complex"/>
    <property type="evidence" value="ECO:0007669"/>
    <property type="project" value="TreeGrafter"/>
</dbReference>
<evidence type="ECO:0000256" key="12">
    <source>
        <dbReference type="ARBA" id="ARBA00023288"/>
    </source>
</evidence>
<evidence type="ECO:0000259" key="19">
    <source>
        <dbReference type="PROSITE" id="PS50017"/>
    </source>
</evidence>
<evidence type="ECO:0000256" key="7">
    <source>
        <dbReference type="ARBA" id="ARBA00022737"/>
    </source>
</evidence>
<evidence type="ECO:0000256" key="5">
    <source>
        <dbReference type="ARBA" id="ARBA00022703"/>
    </source>
</evidence>
<evidence type="ECO:0000256" key="16">
    <source>
        <dbReference type="PROSITE-ProRule" id="PRU00206"/>
    </source>
</evidence>
<evidence type="ECO:0000256" key="6">
    <source>
        <dbReference type="ARBA" id="ARBA00022729"/>
    </source>
</evidence>
<evidence type="ECO:0000256" key="10">
    <source>
        <dbReference type="ARBA" id="ARBA00023157"/>
    </source>
</evidence>
<dbReference type="CDD" id="cd01670">
    <property type="entry name" value="Death"/>
    <property type="match status" value="1"/>
</dbReference>
<dbReference type="AlphaFoldDB" id="A0A401NMR9"/>
<evidence type="ECO:0000256" key="14">
    <source>
        <dbReference type="ARBA" id="ARBA00032338"/>
    </source>
</evidence>
<feature type="domain" description="Death" evidence="19">
    <location>
        <begin position="178"/>
        <end position="241"/>
    </location>
</feature>
<accession>A0A401NMR9</accession>
<keyword evidence="22" id="KW-1185">Reference proteome</keyword>
<dbReference type="GO" id="GO:0043066">
    <property type="term" value="P:negative regulation of apoptotic process"/>
    <property type="evidence" value="ECO:0007669"/>
    <property type="project" value="TreeGrafter"/>
</dbReference>
<dbReference type="EMBL" id="BFAA01006503">
    <property type="protein sequence ID" value="GCB62195.1"/>
    <property type="molecule type" value="Genomic_DNA"/>
</dbReference>
<dbReference type="Gene3D" id="2.10.50.10">
    <property type="entry name" value="Tumor Necrosis Factor Receptor, subunit A, domain 2"/>
    <property type="match status" value="2"/>
</dbReference>
<evidence type="ECO:0000256" key="3">
    <source>
        <dbReference type="ARBA" id="ARBA00015761"/>
    </source>
</evidence>
<dbReference type="SUPFAM" id="SSF57586">
    <property type="entry name" value="TNF receptor-like"/>
    <property type="match status" value="2"/>
</dbReference>
<keyword evidence="12" id="KW-0449">Lipoprotein</keyword>
<dbReference type="GO" id="GO:0006955">
    <property type="term" value="P:immune response"/>
    <property type="evidence" value="ECO:0007669"/>
    <property type="project" value="InterPro"/>
</dbReference>
<evidence type="ECO:0000256" key="1">
    <source>
        <dbReference type="ARBA" id="ARBA00004251"/>
    </source>
</evidence>
<keyword evidence="9" id="KW-0564">Palmitate</keyword>
<gene>
    <name evidence="21" type="ORF">scyTo_0013038</name>
</gene>
<dbReference type="PROSITE" id="PS50017">
    <property type="entry name" value="DEATH_DOMAIN"/>
    <property type="match status" value="1"/>
</dbReference>
<dbReference type="InterPro" id="IPR000488">
    <property type="entry name" value="Death_dom"/>
</dbReference>
<feature type="repeat" description="TNFR-Cys" evidence="16">
    <location>
        <begin position="18"/>
        <end position="60"/>
    </location>
</feature>
<dbReference type="PANTHER" id="PTHR46874">
    <property type="entry name" value="TUMOR NECROSIS FACTOR RECEPTOR SUPERFAMILY MEMBER 6"/>
    <property type="match status" value="1"/>
</dbReference>
<comment type="caution">
    <text evidence="21">The sequence shown here is derived from an EMBL/GenBank/DDBJ whole genome shotgun (WGS) entry which is preliminary data.</text>
</comment>
<keyword evidence="11" id="KW-0325">Glycoprotein</keyword>
<evidence type="ECO:0000256" key="13">
    <source>
        <dbReference type="ARBA" id="ARBA00030181"/>
    </source>
</evidence>
<dbReference type="Proteomes" id="UP000288216">
    <property type="component" value="Unassembled WGS sequence"/>
</dbReference>
<dbReference type="Pfam" id="PF00531">
    <property type="entry name" value="Death"/>
    <property type="match status" value="1"/>
</dbReference>
<keyword evidence="10 16" id="KW-1015">Disulfide bond</keyword>
<dbReference type="GO" id="GO:0097049">
    <property type="term" value="P:motor neuron apoptotic process"/>
    <property type="evidence" value="ECO:0007669"/>
    <property type="project" value="TreeGrafter"/>
</dbReference>
<evidence type="ECO:0000313" key="22">
    <source>
        <dbReference type="Proteomes" id="UP000288216"/>
    </source>
</evidence>
<dbReference type="OMA" id="RNTKNGR"/>
<evidence type="ECO:0000256" key="2">
    <source>
        <dbReference type="ARBA" id="ARBA00004285"/>
    </source>
</evidence>
<evidence type="ECO:0000256" key="17">
    <source>
        <dbReference type="SAM" id="MobiDB-lite"/>
    </source>
</evidence>
<dbReference type="GO" id="GO:0097192">
    <property type="term" value="P:extrinsic apoptotic signaling pathway in absence of ligand"/>
    <property type="evidence" value="ECO:0007669"/>
    <property type="project" value="TreeGrafter"/>
</dbReference>
<keyword evidence="7" id="KW-0677">Repeat</keyword>
<feature type="compositionally biased region" description="Polar residues" evidence="17">
    <location>
        <begin position="258"/>
        <end position="268"/>
    </location>
</feature>
<dbReference type="SMART" id="SM00208">
    <property type="entry name" value="TNFR"/>
    <property type="match status" value="2"/>
</dbReference>
<dbReference type="GO" id="GO:0006924">
    <property type="term" value="P:activation-induced cell death of T cells"/>
    <property type="evidence" value="ECO:0007669"/>
    <property type="project" value="TreeGrafter"/>
</dbReference>
<reference evidence="21 22" key="1">
    <citation type="journal article" date="2018" name="Nat. Ecol. Evol.">
        <title>Shark genomes provide insights into elasmobranch evolution and the origin of vertebrates.</title>
        <authorList>
            <person name="Hara Y"/>
            <person name="Yamaguchi K"/>
            <person name="Onimaru K"/>
            <person name="Kadota M"/>
            <person name="Koyanagi M"/>
            <person name="Keeley SD"/>
            <person name="Tatsumi K"/>
            <person name="Tanaka K"/>
            <person name="Motone F"/>
            <person name="Kageyama Y"/>
            <person name="Nozu R"/>
            <person name="Adachi N"/>
            <person name="Nishimura O"/>
            <person name="Nakagawa R"/>
            <person name="Tanegashima C"/>
            <person name="Kiyatake I"/>
            <person name="Matsumoto R"/>
            <person name="Murakumo K"/>
            <person name="Nishida K"/>
            <person name="Terakita A"/>
            <person name="Kuratani S"/>
            <person name="Sato K"/>
            <person name="Hyodo S Kuraku.S."/>
        </authorList>
    </citation>
    <scope>NUCLEOTIDE SEQUENCE [LARGE SCALE GENOMIC DNA]</scope>
</reference>
<feature type="domain" description="TNFR-Cys" evidence="20">
    <location>
        <begin position="61"/>
        <end position="102"/>
    </location>
</feature>
<dbReference type="SUPFAM" id="SSF47986">
    <property type="entry name" value="DEATH domain"/>
    <property type="match status" value="1"/>
</dbReference>
<evidence type="ECO:0000256" key="18">
    <source>
        <dbReference type="SAM" id="Phobius"/>
    </source>
</evidence>
<evidence type="ECO:0000256" key="15">
    <source>
        <dbReference type="ARBA" id="ARBA00032502"/>
    </source>
</evidence>
<dbReference type="GO" id="GO:0032872">
    <property type="term" value="P:regulation of stress-activated MAPK cascade"/>
    <property type="evidence" value="ECO:0007669"/>
    <property type="project" value="TreeGrafter"/>
</dbReference>
<organism evidence="21 22">
    <name type="scientific">Scyliorhinus torazame</name>
    <name type="common">Cloudy catshark</name>
    <name type="synonym">Catulus torazame</name>
    <dbReference type="NCBI Taxonomy" id="75743"/>
    <lineage>
        <taxon>Eukaryota</taxon>
        <taxon>Metazoa</taxon>
        <taxon>Chordata</taxon>
        <taxon>Craniata</taxon>
        <taxon>Vertebrata</taxon>
        <taxon>Chondrichthyes</taxon>
        <taxon>Elasmobranchii</taxon>
        <taxon>Galeomorphii</taxon>
        <taxon>Galeoidea</taxon>
        <taxon>Carcharhiniformes</taxon>
        <taxon>Scyliorhinidae</taxon>
        <taxon>Scyliorhinus</taxon>
    </lineage>
</organism>
<feature type="repeat" description="TNFR-Cys" evidence="16">
    <location>
        <begin position="61"/>
        <end position="102"/>
    </location>
</feature>
<keyword evidence="5" id="KW-0053">Apoptosis</keyword>
<dbReference type="Pfam" id="PF00020">
    <property type="entry name" value="TNFR_c6"/>
    <property type="match status" value="1"/>
</dbReference>
<evidence type="ECO:0000256" key="8">
    <source>
        <dbReference type="ARBA" id="ARBA00022860"/>
    </source>
</evidence>
<dbReference type="GO" id="GO:0005516">
    <property type="term" value="F:calmodulin binding"/>
    <property type="evidence" value="ECO:0007669"/>
    <property type="project" value="UniProtKB-KW"/>
</dbReference>
<dbReference type="GO" id="GO:0097527">
    <property type="term" value="P:necroptotic signaling pathway"/>
    <property type="evidence" value="ECO:0007669"/>
    <property type="project" value="TreeGrafter"/>
</dbReference>
<feature type="domain" description="TNFR-Cys" evidence="20">
    <location>
        <begin position="18"/>
        <end position="60"/>
    </location>
</feature>